<evidence type="ECO:0000256" key="1">
    <source>
        <dbReference type="ARBA" id="ARBA00008520"/>
    </source>
</evidence>
<dbReference type="GO" id="GO:0046872">
    <property type="term" value="F:metal ion binding"/>
    <property type="evidence" value="ECO:0007669"/>
    <property type="project" value="UniProtKB-KW"/>
</dbReference>
<dbReference type="EMBL" id="JALJXV010000001">
    <property type="protein sequence ID" value="MCP1673461.1"/>
    <property type="molecule type" value="Genomic_DNA"/>
</dbReference>
<evidence type="ECO:0000313" key="6">
    <source>
        <dbReference type="Proteomes" id="UP001205843"/>
    </source>
</evidence>
<keyword evidence="3" id="KW-0408">Iron</keyword>
<dbReference type="PANTHER" id="PTHR30006:SF15">
    <property type="entry name" value="IRON-UTILIZATION PERIPLASMIC PROTEIN"/>
    <property type="match status" value="1"/>
</dbReference>
<name>A0AAE3KAI7_9GAMM</name>
<dbReference type="Pfam" id="PF13416">
    <property type="entry name" value="SBP_bac_8"/>
    <property type="match status" value="1"/>
</dbReference>
<feature type="binding site" evidence="3">
    <location>
        <position position="224"/>
    </location>
    <ligand>
        <name>Fe cation</name>
        <dbReference type="ChEBI" id="CHEBI:24875"/>
    </ligand>
</feature>
<protein>
    <submittedName>
        <fullName evidence="5">Iron(III) transport system substrate-binding protein</fullName>
    </submittedName>
</protein>
<feature type="chain" id="PRO_5042114896" evidence="4">
    <location>
        <begin position="27"/>
        <end position="342"/>
    </location>
</feature>
<feature type="signal peptide" evidence="4">
    <location>
        <begin position="1"/>
        <end position="26"/>
    </location>
</feature>
<evidence type="ECO:0000256" key="2">
    <source>
        <dbReference type="ARBA" id="ARBA00022729"/>
    </source>
</evidence>
<evidence type="ECO:0000256" key="3">
    <source>
        <dbReference type="PIRSR" id="PIRSR002825-1"/>
    </source>
</evidence>
<dbReference type="CDD" id="cd13542">
    <property type="entry name" value="PBP2_FutA1_ilke"/>
    <property type="match status" value="1"/>
</dbReference>
<proteinExistence type="inferred from homology"/>
<comment type="similarity">
    <text evidence="1">Belongs to the bacterial solute-binding protein 1 family.</text>
</comment>
<evidence type="ECO:0000313" key="5">
    <source>
        <dbReference type="EMBL" id="MCP1673461.1"/>
    </source>
</evidence>
<dbReference type="RefSeq" id="WP_253473843.1">
    <property type="nucleotide sequence ID" value="NZ_JALJXV010000001.1"/>
</dbReference>
<dbReference type="Proteomes" id="UP001205843">
    <property type="component" value="Unassembled WGS sequence"/>
</dbReference>
<keyword evidence="3" id="KW-0479">Metal-binding</keyword>
<dbReference type="SUPFAM" id="SSF53850">
    <property type="entry name" value="Periplasmic binding protein-like II"/>
    <property type="match status" value="1"/>
</dbReference>
<comment type="caution">
    <text evidence="5">The sequence shown here is derived from an EMBL/GenBank/DDBJ whole genome shotgun (WGS) entry which is preliminary data.</text>
</comment>
<dbReference type="Gene3D" id="3.40.190.10">
    <property type="entry name" value="Periplasmic binding protein-like II"/>
    <property type="match status" value="2"/>
</dbReference>
<dbReference type="InterPro" id="IPR006059">
    <property type="entry name" value="SBP"/>
</dbReference>
<dbReference type="PANTHER" id="PTHR30006">
    <property type="entry name" value="THIAMINE-BINDING PERIPLASMIC PROTEIN-RELATED"/>
    <property type="match status" value="1"/>
</dbReference>
<accession>A0AAE3KAI7</accession>
<dbReference type="InterPro" id="IPR026045">
    <property type="entry name" value="Ferric-bd"/>
</dbReference>
<dbReference type="AlphaFoldDB" id="A0AAE3KAI7"/>
<feature type="binding site" evidence="3">
    <location>
        <position position="223"/>
    </location>
    <ligand>
        <name>Fe cation</name>
        <dbReference type="ChEBI" id="CHEBI:24875"/>
    </ligand>
</feature>
<dbReference type="GO" id="GO:0030288">
    <property type="term" value="C:outer membrane-bounded periplasmic space"/>
    <property type="evidence" value="ECO:0007669"/>
    <property type="project" value="TreeGrafter"/>
</dbReference>
<sequence>MDRRIRLGLGTLLAAATLAVSVAAAAQQVNVYSARHYDSDNELFDRFTEQTGISVRVLQGDSDQLIERIRREGAASPADVLITVDAGRLWRAEESGVLQSVESDVLDERIPAYLRHPEGLWFGLSQRMRVIFYNKEAFDPSLISTYEDLADPQFEGQICIRSSTNVYNQSLLASMIDAHGVDGTTDWARGLVSNLARQPQGGDTDQIRGVAAGECEISVANHYYYVRLAVSDDPADREVADRVGIIFPNQDDRGIHVNVGGAGVVAGAPNRDNAIRLLEYLASDEAQELFAKGNHEYPVVDGVPLDEVVAGWGEIRFDELNVGTLGRNNPDAVRIADRVGWR</sequence>
<dbReference type="PIRSF" id="PIRSF002825">
    <property type="entry name" value="CfbpA"/>
    <property type="match status" value="1"/>
</dbReference>
<keyword evidence="6" id="KW-1185">Reference proteome</keyword>
<gene>
    <name evidence="5" type="ORF">J2T57_000553</name>
</gene>
<keyword evidence="2 4" id="KW-0732">Signal</keyword>
<reference evidence="5" key="1">
    <citation type="submission" date="2022-03" db="EMBL/GenBank/DDBJ databases">
        <title>Genomic Encyclopedia of Type Strains, Phase III (KMG-III): the genomes of soil and plant-associated and newly described type strains.</title>
        <authorList>
            <person name="Whitman W."/>
        </authorList>
    </citation>
    <scope>NUCLEOTIDE SEQUENCE</scope>
    <source>
        <strain evidence="5">ANL 6-2</strain>
    </source>
</reference>
<organism evidence="5 6">
    <name type="scientific">Natronocella acetinitrilica</name>
    <dbReference type="NCBI Taxonomy" id="414046"/>
    <lineage>
        <taxon>Bacteria</taxon>
        <taxon>Pseudomonadati</taxon>
        <taxon>Pseudomonadota</taxon>
        <taxon>Gammaproteobacteria</taxon>
        <taxon>Chromatiales</taxon>
        <taxon>Ectothiorhodospiraceae</taxon>
        <taxon>Natronocella</taxon>
    </lineage>
</organism>
<feature type="binding site" evidence="3">
    <location>
        <position position="36"/>
    </location>
    <ligand>
        <name>Fe cation</name>
        <dbReference type="ChEBI" id="CHEBI:24875"/>
    </ligand>
</feature>
<evidence type="ECO:0000256" key="4">
    <source>
        <dbReference type="SAM" id="SignalP"/>
    </source>
</evidence>